<protein>
    <submittedName>
        <fullName evidence="2">Uncharacterized protein</fullName>
    </submittedName>
</protein>
<reference evidence="2" key="2">
    <citation type="submission" date="2023-02" db="EMBL/GenBank/DDBJ databases">
        <authorList>
            <person name="Swenson N.G."/>
            <person name="Wegrzyn J.L."/>
            <person name="Mcevoy S.L."/>
        </authorList>
    </citation>
    <scope>NUCLEOTIDE SEQUENCE</scope>
    <source>
        <strain evidence="2">91603</strain>
        <tissue evidence="2">Leaf</tissue>
    </source>
</reference>
<comment type="caution">
    <text evidence="2">The sequence shown here is derived from an EMBL/GenBank/DDBJ whole genome shotgun (WGS) entry which is preliminary data.</text>
</comment>
<dbReference type="EMBL" id="JAJSOW010000101">
    <property type="protein sequence ID" value="KAI9181406.1"/>
    <property type="molecule type" value="Genomic_DNA"/>
</dbReference>
<evidence type="ECO:0000313" key="2">
    <source>
        <dbReference type="EMBL" id="KAI9181406.1"/>
    </source>
</evidence>
<dbReference type="AlphaFoldDB" id="A0AAD5IZF8"/>
<gene>
    <name evidence="2" type="ORF">LWI28_014687</name>
</gene>
<accession>A0AAD5IZF8</accession>
<sequence length="99" mass="10841">MVSDLNIGAHGFSSPVPPEASGRGGDHPLTGGGKLRPLRNRSVKAKRQIKSNSEDLEFNLLCFRTHLLPCGSRQTRKLAVGNQFKVLVQLTAVHARWLV</sequence>
<evidence type="ECO:0000313" key="3">
    <source>
        <dbReference type="Proteomes" id="UP001064489"/>
    </source>
</evidence>
<feature type="compositionally biased region" description="Basic residues" evidence="1">
    <location>
        <begin position="36"/>
        <end position="46"/>
    </location>
</feature>
<name>A0AAD5IZF8_ACENE</name>
<dbReference type="Proteomes" id="UP001064489">
    <property type="component" value="Chromosome 4"/>
</dbReference>
<keyword evidence="3" id="KW-1185">Reference proteome</keyword>
<proteinExistence type="predicted"/>
<organism evidence="2 3">
    <name type="scientific">Acer negundo</name>
    <name type="common">Box elder</name>
    <dbReference type="NCBI Taxonomy" id="4023"/>
    <lineage>
        <taxon>Eukaryota</taxon>
        <taxon>Viridiplantae</taxon>
        <taxon>Streptophyta</taxon>
        <taxon>Embryophyta</taxon>
        <taxon>Tracheophyta</taxon>
        <taxon>Spermatophyta</taxon>
        <taxon>Magnoliopsida</taxon>
        <taxon>eudicotyledons</taxon>
        <taxon>Gunneridae</taxon>
        <taxon>Pentapetalae</taxon>
        <taxon>rosids</taxon>
        <taxon>malvids</taxon>
        <taxon>Sapindales</taxon>
        <taxon>Sapindaceae</taxon>
        <taxon>Hippocastanoideae</taxon>
        <taxon>Acereae</taxon>
        <taxon>Acer</taxon>
    </lineage>
</organism>
<reference evidence="2" key="1">
    <citation type="journal article" date="2022" name="Plant J.">
        <title>Strategies of tolerance reflected in two North American maple genomes.</title>
        <authorList>
            <person name="McEvoy S.L."/>
            <person name="Sezen U.U."/>
            <person name="Trouern-Trend A."/>
            <person name="McMahon S.M."/>
            <person name="Schaberg P.G."/>
            <person name="Yang J."/>
            <person name="Wegrzyn J.L."/>
            <person name="Swenson N.G."/>
        </authorList>
    </citation>
    <scope>NUCLEOTIDE SEQUENCE</scope>
    <source>
        <strain evidence="2">91603</strain>
    </source>
</reference>
<evidence type="ECO:0000256" key="1">
    <source>
        <dbReference type="SAM" id="MobiDB-lite"/>
    </source>
</evidence>
<feature type="region of interest" description="Disordered" evidence="1">
    <location>
        <begin position="1"/>
        <end position="46"/>
    </location>
</feature>